<dbReference type="RefSeq" id="WP_103081615.1">
    <property type="nucleotide sequence ID" value="NZ_CP021850.1"/>
</dbReference>
<reference evidence="2 3" key="1">
    <citation type="submission" date="2017-06" db="EMBL/GenBank/DDBJ databases">
        <title>Investigating the central metabolism of Clostridium thermosuccinogenes.</title>
        <authorList>
            <person name="Koendjbiharie J.G."/>
            <person name="van Kranenburg R."/>
        </authorList>
    </citation>
    <scope>NUCLEOTIDE SEQUENCE [LARGE SCALE GENOMIC DNA]</scope>
    <source>
        <strain evidence="2 3">DSM 5806</strain>
    </source>
</reference>
<organism evidence="2 3">
    <name type="scientific">Clostridium thermosuccinogenes</name>
    <dbReference type="NCBI Taxonomy" id="84032"/>
    <lineage>
        <taxon>Bacteria</taxon>
        <taxon>Bacillati</taxon>
        <taxon>Bacillota</taxon>
        <taxon>Clostridia</taxon>
        <taxon>Eubacteriales</taxon>
        <taxon>Clostridiaceae</taxon>
        <taxon>Clostridium</taxon>
    </lineage>
</organism>
<evidence type="ECO:0000313" key="3">
    <source>
        <dbReference type="Proteomes" id="UP000236151"/>
    </source>
</evidence>
<dbReference type="InterPro" id="IPR012651">
    <property type="entry name" value="Thia_Transptr_ThiT"/>
</dbReference>
<dbReference type="Gene3D" id="1.10.1760.20">
    <property type="match status" value="1"/>
</dbReference>
<dbReference type="AlphaFoldDB" id="A0A2K2F148"/>
<dbReference type="EMBL" id="NIOJ01000023">
    <property type="protein sequence ID" value="PNT98879.1"/>
    <property type="molecule type" value="Genomic_DNA"/>
</dbReference>
<feature type="transmembrane region" description="Helical" evidence="1">
    <location>
        <begin position="18"/>
        <end position="35"/>
    </location>
</feature>
<sequence length="212" mass="22974">MFKIVIQEEILELLNAKSIATIVTLAALAIILVVISKRTAYNTKTLAYGAVAVAAAFLLSYIKLFELPTGGTITIASMLPIFVFSYIYGPRAGILAGLVYGILQLVQGAYVVHWAQMLLDYPIAFAVLGLAGLFKRNIYLGAAVGGTARFISHFLTGVIFFGEFAPEGQSVWLYSLTYNLSYMLPDTLICIGLLLIPSLKAAINRIRKEATA</sequence>
<protein>
    <submittedName>
        <fullName evidence="2">Energy-coupled thiamine transporter ThiT</fullName>
    </submittedName>
</protein>
<evidence type="ECO:0000256" key="1">
    <source>
        <dbReference type="SAM" id="Phobius"/>
    </source>
</evidence>
<feature type="transmembrane region" description="Helical" evidence="1">
    <location>
        <begin position="139"/>
        <end position="162"/>
    </location>
</feature>
<feature type="transmembrane region" description="Helical" evidence="1">
    <location>
        <begin position="118"/>
        <end position="134"/>
    </location>
</feature>
<keyword evidence="3" id="KW-1185">Reference proteome</keyword>
<dbReference type="KEGG" id="cthd:CDO33_10495"/>
<keyword evidence="1" id="KW-1133">Transmembrane helix</keyword>
<dbReference type="GO" id="GO:0015234">
    <property type="term" value="F:thiamine transmembrane transporter activity"/>
    <property type="evidence" value="ECO:0007669"/>
    <property type="project" value="InterPro"/>
</dbReference>
<feature type="transmembrane region" description="Helical" evidence="1">
    <location>
        <begin position="182"/>
        <end position="203"/>
    </location>
</feature>
<dbReference type="Proteomes" id="UP000236151">
    <property type="component" value="Unassembled WGS sequence"/>
</dbReference>
<dbReference type="OrthoDB" id="9795813at2"/>
<accession>A0A2K2F148</accession>
<comment type="caution">
    <text evidence="2">The sequence shown here is derived from an EMBL/GenBank/DDBJ whole genome shotgun (WGS) entry which is preliminary data.</text>
</comment>
<dbReference type="NCBIfam" id="TIGR02357">
    <property type="entry name" value="ECF_ThiT_YuaJ"/>
    <property type="match status" value="1"/>
</dbReference>
<dbReference type="Pfam" id="PF09515">
    <property type="entry name" value="Thia_YuaJ"/>
    <property type="match status" value="1"/>
</dbReference>
<feature type="transmembrane region" description="Helical" evidence="1">
    <location>
        <begin position="47"/>
        <end position="64"/>
    </location>
</feature>
<dbReference type="GO" id="GO:0005886">
    <property type="term" value="C:plasma membrane"/>
    <property type="evidence" value="ECO:0007669"/>
    <property type="project" value="InterPro"/>
</dbReference>
<gene>
    <name evidence="2" type="primary">thiT</name>
    <name evidence="2" type="ORF">CDQ84_10085</name>
</gene>
<proteinExistence type="predicted"/>
<keyword evidence="1" id="KW-0472">Membrane</keyword>
<name>A0A2K2F148_9CLOT</name>
<evidence type="ECO:0000313" key="2">
    <source>
        <dbReference type="EMBL" id="PNT98879.1"/>
    </source>
</evidence>
<keyword evidence="1" id="KW-0812">Transmembrane</keyword>